<dbReference type="Pfam" id="PF00111">
    <property type="entry name" value="Fer2"/>
    <property type="match status" value="1"/>
</dbReference>
<dbReference type="SMART" id="SM01008">
    <property type="entry name" value="Ald_Xan_dh_C"/>
    <property type="match status" value="1"/>
</dbReference>
<feature type="binding site" evidence="15">
    <location>
        <position position="52"/>
    </location>
    <ligand>
        <name>[2Fe-2S] cluster</name>
        <dbReference type="ChEBI" id="CHEBI:190135"/>
        <label>1</label>
    </ligand>
</feature>
<dbReference type="Gene3D" id="1.10.150.120">
    <property type="entry name" value="[2Fe-2S]-binding domain"/>
    <property type="match status" value="1"/>
</dbReference>
<dbReference type="InterPro" id="IPR016169">
    <property type="entry name" value="FAD-bd_PCMH_sub2"/>
</dbReference>
<feature type="binding site" evidence="14">
    <location>
        <position position="387"/>
    </location>
    <ligand>
        <name>FAD</name>
        <dbReference type="ChEBI" id="CHEBI:57692"/>
    </ligand>
</feature>
<feature type="active site" description="Proton acceptor" evidence="13">
    <location>
        <position position="1273"/>
    </location>
</feature>
<dbReference type="InterPro" id="IPR036010">
    <property type="entry name" value="2Fe-2S_ferredoxin-like_sf"/>
</dbReference>
<evidence type="ECO:0000256" key="5">
    <source>
        <dbReference type="ARBA" id="ARBA00022714"/>
    </source>
</evidence>
<dbReference type="Pfam" id="PF00941">
    <property type="entry name" value="FAD_binding_5"/>
    <property type="match status" value="1"/>
</dbReference>
<keyword evidence="7 14" id="KW-0274">FAD</keyword>
<dbReference type="PROSITE" id="PS00197">
    <property type="entry name" value="2FE2S_FER_1"/>
    <property type="match status" value="1"/>
</dbReference>
<feature type="binding site" evidence="14">
    <location>
        <position position="906"/>
    </location>
    <ligand>
        <name>substrate</name>
    </ligand>
</feature>
<dbReference type="Pfam" id="PF03450">
    <property type="entry name" value="CO_deh_flav_C"/>
    <property type="match status" value="1"/>
</dbReference>
<dbReference type="Proteomes" id="UP000654075">
    <property type="component" value="Unassembled WGS sequence"/>
</dbReference>
<feature type="domain" description="FAD-binding PCMH-type" evidence="17">
    <location>
        <begin position="212"/>
        <end position="397"/>
    </location>
</feature>
<feature type="binding site" evidence="15">
    <location>
        <position position="122"/>
    </location>
    <ligand>
        <name>[2Fe-2S] cluster</name>
        <dbReference type="ChEBI" id="CHEBI:190135"/>
        <label>2</label>
    </ligand>
</feature>
<evidence type="ECO:0000259" key="17">
    <source>
        <dbReference type="PROSITE" id="PS51387"/>
    </source>
</evidence>
<keyword evidence="20" id="KW-1185">Reference proteome</keyword>
<dbReference type="Pfam" id="PF20256">
    <property type="entry name" value="MoCoBD_2"/>
    <property type="match status" value="1"/>
</dbReference>
<comment type="cofactor">
    <cofactor evidence="1 14">
        <name>FAD</name>
        <dbReference type="ChEBI" id="CHEBI:57692"/>
    </cofactor>
</comment>
<evidence type="ECO:0000256" key="3">
    <source>
        <dbReference type="ARBA" id="ARBA00022505"/>
    </source>
</evidence>
<evidence type="ECO:0000313" key="18">
    <source>
        <dbReference type="EMBL" id="CAE8593954.1"/>
    </source>
</evidence>
<dbReference type="Pfam" id="PF01315">
    <property type="entry name" value="Ald_Xan_dh_C"/>
    <property type="match status" value="1"/>
</dbReference>
<evidence type="ECO:0008006" key="21">
    <source>
        <dbReference type="Google" id="ProtNLM"/>
    </source>
</evidence>
<keyword evidence="10 15" id="KW-0411">Iron-sulfur</keyword>
<dbReference type="GO" id="GO:0016491">
    <property type="term" value="F:oxidoreductase activity"/>
    <property type="evidence" value="ECO:0007669"/>
    <property type="project" value="UniProtKB-KW"/>
</dbReference>
<gene>
    <name evidence="18" type="ORF">PGLA1383_LOCUS12533</name>
    <name evidence="19" type="ORF">PGLA2088_LOCUS16927</name>
</gene>
<protein>
    <recommendedName>
        <fullName evidence="21">Xanthine dehydrogenase</fullName>
    </recommendedName>
</protein>
<evidence type="ECO:0000259" key="16">
    <source>
        <dbReference type="PROSITE" id="PS51085"/>
    </source>
</evidence>
<comment type="cofactor">
    <cofactor evidence="12">
        <name>[2Fe-2S] cluster</name>
        <dbReference type="ChEBI" id="CHEBI:190135"/>
    </cofactor>
</comment>
<dbReference type="SUPFAM" id="SSF54665">
    <property type="entry name" value="CO dehydrogenase molybdoprotein N-domain-like"/>
    <property type="match status" value="1"/>
</dbReference>
<feature type="binding site" evidence="15">
    <location>
        <position position="1076"/>
    </location>
    <ligand>
        <name>Mo-molybdopterin</name>
        <dbReference type="ChEBI" id="CHEBI:71302"/>
    </ligand>
    <ligandPart>
        <name>Mo</name>
        <dbReference type="ChEBI" id="CHEBI:28685"/>
    </ligandPart>
</feature>
<dbReference type="InterPro" id="IPR036884">
    <property type="entry name" value="2Fe-2S-bd_dom_sf"/>
</dbReference>
<evidence type="ECO:0000256" key="2">
    <source>
        <dbReference type="ARBA" id="ARBA00006849"/>
    </source>
</evidence>
<feature type="binding site" evidence="15">
    <location>
        <position position="82"/>
    </location>
    <ligand>
        <name>[2Fe-2S] cluster</name>
        <dbReference type="ChEBI" id="CHEBI:190135"/>
        <label>1</label>
    </ligand>
</feature>
<evidence type="ECO:0000256" key="8">
    <source>
        <dbReference type="ARBA" id="ARBA00023002"/>
    </source>
</evidence>
<evidence type="ECO:0000256" key="14">
    <source>
        <dbReference type="PIRSR" id="PIRSR000127-2"/>
    </source>
</evidence>
<dbReference type="CDD" id="cd00207">
    <property type="entry name" value="fer2"/>
    <property type="match status" value="1"/>
</dbReference>
<dbReference type="Gene3D" id="3.10.20.30">
    <property type="match status" value="1"/>
</dbReference>
<evidence type="ECO:0000256" key="15">
    <source>
        <dbReference type="PIRSR" id="PIRSR000127-3"/>
    </source>
</evidence>
<dbReference type="InterPro" id="IPR005107">
    <property type="entry name" value="CO_DH_flav_C"/>
</dbReference>
<dbReference type="EMBL" id="CAJNNV010006693">
    <property type="protein sequence ID" value="CAE8593954.1"/>
    <property type="molecule type" value="Genomic_DNA"/>
</dbReference>
<dbReference type="InterPro" id="IPR001041">
    <property type="entry name" value="2Fe-2S_ferredoxin-type"/>
</dbReference>
<feature type="binding site" evidence="15">
    <location>
        <position position="159"/>
    </location>
    <ligand>
        <name>[2Fe-2S] cluster</name>
        <dbReference type="ChEBI" id="CHEBI:190135"/>
        <label>2</label>
    </ligand>
</feature>
<dbReference type="SUPFAM" id="SSF56003">
    <property type="entry name" value="Molybdenum cofactor-binding domain"/>
    <property type="match status" value="1"/>
</dbReference>
<comment type="cofactor">
    <cofactor evidence="15">
        <name>Mo-molybdopterin</name>
        <dbReference type="ChEBI" id="CHEBI:71302"/>
    </cofactor>
    <text evidence="15">Binds 1 Mo-molybdopterin (Mo-MPT) cofactor per subunit.</text>
</comment>
<dbReference type="PANTHER" id="PTHR11908:SF132">
    <property type="entry name" value="ALDEHYDE OXIDASE 1-RELATED"/>
    <property type="match status" value="1"/>
</dbReference>
<keyword evidence="6 15" id="KW-0479">Metal-binding</keyword>
<dbReference type="PANTHER" id="PTHR11908">
    <property type="entry name" value="XANTHINE DEHYDROGENASE"/>
    <property type="match status" value="1"/>
</dbReference>
<dbReference type="Gene3D" id="3.90.1170.50">
    <property type="entry name" value="Aldehyde oxidase/xanthine dehydrogenase, a/b hammerhead"/>
    <property type="match status" value="1"/>
</dbReference>
<dbReference type="InterPro" id="IPR036683">
    <property type="entry name" value="CO_DH_flav_C_dom_sf"/>
</dbReference>
<feature type="binding site" evidence="15">
    <location>
        <position position="57"/>
    </location>
    <ligand>
        <name>[2Fe-2S] cluster</name>
        <dbReference type="ChEBI" id="CHEBI:190135"/>
        <label>1</label>
    </ligand>
</feature>
<keyword evidence="3 15" id="KW-0500">Molybdenum</keyword>
<name>A0A813E525_POLGL</name>
<dbReference type="InterPro" id="IPR036856">
    <property type="entry name" value="Ald_Oxase/Xan_DH_a/b_sf"/>
</dbReference>
<dbReference type="InterPro" id="IPR006058">
    <property type="entry name" value="2Fe2S_fd_BS"/>
</dbReference>
<feature type="binding site" evidence="15">
    <location>
        <position position="125"/>
    </location>
    <ligand>
        <name>[2Fe-2S] cluster</name>
        <dbReference type="ChEBI" id="CHEBI:190135"/>
        <label>2</label>
    </ligand>
</feature>
<comment type="similarity">
    <text evidence="2">Belongs to the xanthine dehydrogenase family.</text>
</comment>
<dbReference type="InterPro" id="IPR036318">
    <property type="entry name" value="FAD-bd_PCMH-like_sf"/>
</dbReference>
<dbReference type="EMBL" id="CAJNNW010021776">
    <property type="protein sequence ID" value="CAE8668439.1"/>
    <property type="molecule type" value="Genomic_DNA"/>
</dbReference>
<dbReference type="GO" id="GO:0005506">
    <property type="term" value="F:iron ion binding"/>
    <property type="evidence" value="ECO:0007669"/>
    <property type="project" value="InterPro"/>
</dbReference>
<dbReference type="FunFam" id="3.10.20.30:FF:000012">
    <property type="entry name" value="Xanthine dehydrogenase/oxidase"/>
    <property type="match status" value="1"/>
</dbReference>
<dbReference type="GO" id="GO:0051537">
    <property type="term" value="F:2 iron, 2 sulfur cluster binding"/>
    <property type="evidence" value="ECO:0007669"/>
    <property type="project" value="UniProtKB-KW"/>
</dbReference>
<reference evidence="18" key="1">
    <citation type="submission" date="2021-02" db="EMBL/GenBank/DDBJ databases">
        <authorList>
            <person name="Dougan E. K."/>
            <person name="Rhodes N."/>
            <person name="Thang M."/>
            <person name="Chan C."/>
        </authorList>
    </citation>
    <scope>NUCLEOTIDE SEQUENCE</scope>
</reference>
<dbReference type="SUPFAM" id="SSF55447">
    <property type="entry name" value="CO dehydrogenase flavoprotein C-terminal domain-like"/>
    <property type="match status" value="1"/>
</dbReference>
<dbReference type="InterPro" id="IPR002888">
    <property type="entry name" value="2Fe-2S-bd"/>
</dbReference>
<dbReference type="SUPFAM" id="SSF56176">
    <property type="entry name" value="FAD-binding/transporter-associated domain-like"/>
    <property type="match status" value="1"/>
</dbReference>
<dbReference type="SMART" id="SM01092">
    <property type="entry name" value="CO_deh_flav_C"/>
    <property type="match status" value="1"/>
</dbReference>
<evidence type="ECO:0000256" key="13">
    <source>
        <dbReference type="PIRSR" id="PIRSR000127-1"/>
    </source>
</evidence>
<feature type="binding site" evidence="15">
    <location>
        <position position="904"/>
    </location>
    <ligand>
        <name>Mo-molybdopterin</name>
        <dbReference type="ChEBI" id="CHEBI:71302"/>
    </ligand>
    <ligandPart>
        <name>Mo</name>
        <dbReference type="ChEBI" id="CHEBI:28685"/>
    </ligandPart>
</feature>
<dbReference type="InterPro" id="IPR016166">
    <property type="entry name" value="FAD-bd_PCMH"/>
</dbReference>
<dbReference type="InterPro" id="IPR037165">
    <property type="entry name" value="AldOxase/xan_DH_Mopterin-bd_sf"/>
</dbReference>
<dbReference type="PROSITE" id="PS51085">
    <property type="entry name" value="2FE2S_FER_2"/>
    <property type="match status" value="1"/>
</dbReference>
<evidence type="ECO:0000256" key="12">
    <source>
        <dbReference type="ARBA" id="ARBA00034078"/>
    </source>
</evidence>
<dbReference type="Pfam" id="PF01799">
    <property type="entry name" value="Fer2_2"/>
    <property type="match status" value="1"/>
</dbReference>
<feature type="binding site" evidence="14">
    <location>
        <position position="406"/>
    </location>
    <ligand>
        <name>FAD</name>
        <dbReference type="ChEBI" id="CHEBI:57692"/>
    </ligand>
</feature>
<dbReference type="Pfam" id="PF02738">
    <property type="entry name" value="MoCoBD_1"/>
    <property type="match status" value="1"/>
</dbReference>
<sequence length="1327" mass="142503">MASFAPPDRGNSSTLSFTLNSKHIEIHNPDSRQTLLEYLRDTAKLTGTKRSCLQGGCGACLVFIERYDHVEKQWLAKPVNACLKPLASCDGAKITTVEGVGSERRGCHPVQERIAGNHGMQCGYCTPGFVMNTYALLKEHGSPTAQQVMDSFDGNICRCTGYRNIVNAAETFAQDASPECRALAEKFTPCNAAAQKLDQGQAPGPELQPKAFNVGPFTWHAPTKLSDLLDLKKQLGFKAAYILGDTAKGIRSSAYEVFNGKTQNALYLGHVSELNVEEEAGGCLVLGSARRIQDIIRVLQHKKDKIVYAKDIIDALTTPAQRHVRSEAGWAGNLMISRTGFQSDLFPALLAADAKISFVVGDLNETTVPLEKLLPGSAGGPPSSALLTKLHIPLNNDKNTIYRYYRVAQRKWLAHAFVNAAFRVTVDPVSKRLSDARVALGVFAMGPKRSHKAEDVLNGSELNSGTLRRAIAAIHEEFDGEFMGESQYVTADNPKGKDEYRKTLPDSFLFKFFQEVQAAFGVKAWPAGELGCLGVGPARPLKKGTMIFQEHEGRANIPQLAAKSLATGEVKYTDDLPIAASHGYLVLTECATGKLTGLDTSAAAEADGVEGVITAKDLPPGSSNSCCFVPGQLSVFVPIGGDIITTGQQLALVVAKSYRQAKAAAALVKATIEGKNVGAITTLEQAIACDSKLGELLGCPVTEYALGDVEAALEGADRVIEGETHVIGQHAFPLEKQSSIAIPEDQQSMIIYSSTQSADLCRHTVAGVLGLEGRGAHVVVRQNRAGGAFGAKASRNIPIACAAAVAANALEKPVRVQLEATQEQASVGGRHPVKVSYKVGFKPDGTIQGCFIESWLQGGCTHDFTGMLIIEYSEALASVYQWGGNFKVTSHAMKTNTSSHTAVRSFGNPQAQFVTETILEKVAAAVGKSVEEVREINMMKKEDAACPWGQPLVDFLAPELWAKMKVDCKFEERSRAVEAFNREHRWRKRGISMVPLIYGLSYVYTSGTGALVNIHGGWLGSGRGGVTVFHGGCEIGQGVHTKVAQVVAMTLGCPLEKVRVGETSTEVVPNQRFTGGSTTSEVACEAARKACVELVEKLAPHKEAWKAKNDGKDPTWEELIGAANHWVFGCDEKLSAVGISTGKSNKYVKEVGGESAGGKWHGDYFSYGAGCSEVELDVLTGERVVLRSDVLYDVGFSINPGIDLGQVEGAFAWGIGYYLTEEPLYDNKGVERSQGTWEYKPPMATEMPIEFNAELVKDNPFKDGMLSSKAVGEPPFMLAYSVLGAVKKAVTSARIDAGVSAAFDLPMPCTVDAVKMACATSADQFKC</sequence>
<dbReference type="Gene3D" id="3.30.365.10">
    <property type="entry name" value="Aldehyde oxidase/xanthine dehydrogenase, molybdopterin binding domain"/>
    <property type="match status" value="4"/>
</dbReference>
<dbReference type="FunFam" id="3.30.365.10:FF:000001">
    <property type="entry name" value="Xanthine dehydrogenase oxidase"/>
    <property type="match status" value="1"/>
</dbReference>
<feature type="binding site" evidence="15">
    <location>
        <position position="60"/>
    </location>
    <ligand>
        <name>[2Fe-2S] cluster</name>
        <dbReference type="ChEBI" id="CHEBI:190135"/>
        <label>1</label>
    </ligand>
</feature>
<dbReference type="Gene3D" id="3.30.390.50">
    <property type="entry name" value="CO dehydrogenase flavoprotein, C-terminal domain"/>
    <property type="match status" value="1"/>
</dbReference>
<dbReference type="Gene3D" id="3.30.465.10">
    <property type="match status" value="1"/>
</dbReference>
<dbReference type="InterPro" id="IPR016208">
    <property type="entry name" value="Ald_Oxase/xanthine_DH-like"/>
</dbReference>
<evidence type="ECO:0000256" key="9">
    <source>
        <dbReference type="ARBA" id="ARBA00023004"/>
    </source>
</evidence>
<evidence type="ECO:0000256" key="11">
    <source>
        <dbReference type="ARBA" id="ARBA00023027"/>
    </source>
</evidence>
<comment type="caution">
    <text evidence="18">The sequence shown here is derived from an EMBL/GenBank/DDBJ whole genome shotgun (WGS) entry which is preliminary data.</text>
</comment>
<accession>A0A813E525</accession>
<evidence type="ECO:0000256" key="7">
    <source>
        <dbReference type="ARBA" id="ARBA00022827"/>
    </source>
</evidence>
<feature type="domain" description="2Fe-2S ferredoxin-type" evidence="16">
    <location>
        <begin position="13"/>
        <end position="100"/>
    </location>
</feature>
<keyword evidence="8" id="KW-0560">Oxidoreductase</keyword>
<dbReference type="Proteomes" id="UP000626109">
    <property type="component" value="Unassembled WGS sequence"/>
</dbReference>
<feature type="binding site" evidence="15">
    <location>
        <position position="756"/>
    </location>
    <ligand>
        <name>Mo-molybdopterin</name>
        <dbReference type="ChEBI" id="CHEBI:71302"/>
    </ligand>
    <ligandPart>
        <name>Mo</name>
        <dbReference type="ChEBI" id="CHEBI:28685"/>
    </ligandPart>
</feature>
<dbReference type="InterPro" id="IPR002346">
    <property type="entry name" value="Mopterin_DH_FAD-bd"/>
</dbReference>
<dbReference type="OMA" id="LTATNCY"/>
<feature type="binding site" evidence="15">
    <location>
        <position position="157"/>
    </location>
    <ligand>
        <name>[2Fe-2S] cluster</name>
        <dbReference type="ChEBI" id="CHEBI:190135"/>
        <label>2</label>
    </ligand>
</feature>
<keyword evidence="9 15" id="KW-0408">Iron</keyword>
<organism evidence="18 20">
    <name type="scientific">Polarella glacialis</name>
    <name type="common">Dinoflagellate</name>
    <dbReference type="NCBI Taxonomy" id="89957"/>
    <lineage>
        <taxon>Eukaryota</taxon>
        <taxon>Sar</taxon>
        <taxon>Alveolata</taxon>
        <taxon>Dinophyceae</taxon>
        <taxon>Suessiales</taxon>
        <taxon>Suessiaceae</taxon>
        <taxon>Polarella</taxon>
    </lineage>
</organism>
<keyword evidence="4" id="KW-0285">Flavoprotein</keyword>
<dbReference type="OrthoDB" id="8300278at2759"/>
<keyword evidence="5 15" id="KW-0001">2Fe-2S</keyword>
<evidence type="ECO:0000256" key="1">
    <source>
        <dbReference type="ARBA" id="ARBA00001974"/>
    </source>
</evidence>
<proteinExistence type="inferred from homology"/>
<dbReference type="SUPFAM" id="SSF47741">
    <property type="entry name" value="CO dehydrogenase ISP C-domain like"/>
    <property type="match status" value="1"/>
</dbReference>
<dbReference type="SUPFAM" id="SSF54292">
    <property type="entry name" value="2Fe-2S ferredoxin-like"/>
    <property type="match status" value="1"/>
</dbReference>
<dbReference type="PIRSF" id="PIRSF000127">
    <property type="entry name" value="Xanthine_DH"/>
    <property type="match status" value="1"/>
</dbReference>
<dbReference type="InterPro" id="IPR046867">
    <property type="entry name" value="AldOxase/xan_DH_MoCoBD2"/>
</dbReference>
<comment type="cofactor">
    <cofactor evidence="15">
        <name>[2Fe-2S] cluster</name>
        <dbReference type="ChEBI" id="CHEBI:190135"/>
    </cofactor>
    <text evidence="15">Binds 2 [2Fe-2S] clusters.</text>
</comment>
<feature type="binding site" evidence="15">
    <location>
        <position position="789"/>
    </location>
    <ligand>
        <name>Mo-molybdopterin</name>
        <dbReference type="ChEBI" id="CHEBI:71302"/>
    </ligand>
    <ligandPart>
        <name>Mo</name>
        <dbReference type="ChEBI" id="CHEBI:28685"/>
    </ligandPart>
</feature>
<dbReference type="InterPro" id="IPR000674">
    <property type="entry name" value="Ald_Oxase/Xan_DH_a/b"/>
</dbReference>
<feature type="binding site" evidence="14">
    <location>
        <position position="344"/>
    </location>
    <ligand>
        <name>FAD</name>
        <dbReference type="ChEBI" id="CHEBI:57692"/>
    </ligand>
</feature>
<keyword evidence="11" id="KW-0520">NAD</keyword>
<evidence type="ECO:0000313" key="19">
    <source>
        <dbReference type="EMBL" id="CAE8668439.1"/>
    </source>
</evidence>
<dbReference type="PROSITE" id="PS51387">
    <property type="entry name" value="FAD_PCMH"/>
    <property type="match status" value="1"/>
</dbReference>
<evidence type="ECO:0000256" key="6">
    <source>
        <dbReference type="ARBA" id="ARBA00022723"/>
    </source>
</evidence>
<dbReference type="InterPro" id="IPR008274">
    <property type="entry name" value="AldOxase/xan_DH_MoCoBD1"/>
</dbReference>
<evidence type="ECO:0000256" key="10">
    <source>
        <dbReference type="ARBA" id="ARBA00023014"/>
    </source>
</evidence>
<dbReference type="GO" id="GO:0071949">
    <property type="term" value="F:FAD binding"/>
    <property type="evidence" value="ECO:0007669"/>
    <property type="project" value="InterPro"/>
</dbReference>
<dbReference type="InterPro" id="IPR012675">
    <property type="entry name" value="Beta-grasp_dom_sf"/>
</dbReference>
<evidence type="ECO:0000313" key="20">
    <source>
        <dbReference type="Proteomes" id="UP000654075"/>
    </source>
</evidence>
<evidence type="ECO:0000256" key="4">
    <source>
        <dbReference type="ARBA" id="ARBA00022630"/>
    </source>
</evidence>